<sequence length="208" mass="22541">MADTTPTTTGRAAITTDTDYIKSGNNADFVRLIKEAAIFRYETTDTIASLGTNWKPDSGKKPFGYFSEDGIVLHPESGDSDDFKGHNGDVVVSMASGGYWTAQFSALEAKKDVVETYFDAKVASDGSVTVSGTDVSGYAQYVIVGMTQSGNVILLHVPKAQISERDDITWTVSDLLQFNMTLRMYKGPETAPYMFKAWGLAEDIAVSA</sequence>
<dbReference type="InterPro" id="IPR058154">
    <property type="entry name" value="Bxb1_TTP-like"/>
</dbReference>
<evidence type="ECO:0000313" key="1">
    <source>
        <dbReference type="EMBL" id="RYQ37171.1"/>
    </source>
</evidence>
<dbReference type="EMBL" id="RYUX01000011">
    <property type="protein sequence ID" value="RYQ37171.1"/>
    <property type="molecule type" value="Genomic_DNA"/>
</dbReference>
<dbReference type="Proteomes" id="UP000292655">
    <property type="component" value="Unassembled WGS sequence"/>
</dbReference>
<organism evidence="1 2">
    <name type="scientific">Bifidobacterium pseudolongum subsp. globosum</name>
    <dbReference type="NCBI Taxonomy" id="1690"/>
    <lineage>
        <taxon>Bacteria</taxon>
        <taxon>Bacillati</taxon>
        <taxon>Actinomycetota</taxon>
        <taxon>Actinomycetes</taxon>
        <taxon>Bifidobacteriales</taxon>
        <taxon>Bifidobacteriaceae</taxon>
        <taxon>Bifidobacterium</taxon>
    </lineage>
</organism>
<accession>A0AB37WZ76</accession>
<comment type="caution">
    <text evidence="1">The sequence shown here is derived from an EMBL/GenBank/DDBJ whole genome shotgun (WGS) entry which is preliminary data.</text>
</comment>
<dbReference type="AlphaFoldDB" id="A0AB37WZ76"/>
<evidence type="ECO:0000313" key="2">
    <source>
        <dbReference type="Proteomes" id="UP000292655"/>
    </source>
</evidence>
<proteinExistence type="predicted"/>
<reference evidence="1 2" key="1">
    <citation type="submission" date="2018-12" db="EMBL/GenBank/DDBJ databases">
        <title>Unveiling genomic diversity among members of the Bifidobacterium pseudolongum species, a widely distributed gut commensal of the animal kingdom.</title>
        <authorList>
            <person name="Lugli G.A."/>
            <person name="Duranti S."/>
            <person name="Albert K."/>
            <person name="Mancabelli L."/>
            <person name="Napoli S."/>
            <person name="Viappiani A."/>
            <person name="Anzalone R."/>
            <person name="Longhi G."/>
            <person name="Milani C."/>
            <person name="Turroni F."/>
            <person name="Alessandri G."/>
            <person name="Sela D.A."/>
            <person name="Van Sinderen D."/>
            <person name="Ventura M."/>
        </authorList>
    </citation>
    <scope>NUCLEOTIDE SEQUENCE [LARGE SCALE GENOMIC DNA]</scope>
    <source>
        <strain evidence="1 2">2002B</strain>
    </source>
</reference>
<protein>
    <submittedName>
        <fullName evidence="1">Bacterial Ig-like domain, group 2</fullName>
    </submittedName>
</protein>
<dbReference type="RefSeq" id="WP_129874327.1">
    <property type="nucleotide sequence ID" value="NZ_RYUX01000011.1"/>
</dbReference>
<name>A0AB37WZ76_9BIFI</name>
<dbReference type="Pfam" id="PF25681">
    <property type="entry name" value="Phage_TTP_17"/>
    <property type="match status" value="1"/>
</dbReference>
<gene>
    <name evidence="1" type="ORF">PG2002B_1048</name>
</gene>